<dbReference type="InterPro" id="IPR003347">
    <property type="entry name" value="JmjC_dom"/>
</dbReference>
<dbReference type="PANTHER" id="PTHR12480">
    <property type="entry name" value="ARGININE DEMETHYLASE AND LYSYL-HYDROXYLASE JMJD"/>
    <property type="match status" value="1"/>
</dbReference>
<feature type="non-terminal residue" evidence="3">
    <location>
        <position position="1"/>
    </location>
</feature>
<feature type="compositionally biased region" description="Basic residues" evidence="1">
    <location>
        <begin position="559"/>
        <end position="569"/>
    </location>
</feature>
<dbReference type="SUPFAM" id="SSF57850">
    <property type="entry name" value="RING/U-box"/>
    <property type="match status" value="1"/>
</dbReference>
<accession>A0ABN7UT26</accession>
<evidence type="ECO:0000256" key="1">
    <source>
        <dbReference type="SAM" id="MobiDB-lite"/>
    </source>
</evidence>
<feature type="domain" description="JmjC" evidence="2">
    <location>
        <begin position="137"/>
        <end position="303"/>
    </location>
</feature>
<dbReference type="PANTHER" id="PTHR12480:SF35">
    <property type="entry name" value="TRANSCRIPTION FACTOR JUMONJI, JMJC DOMAIN-CONTAINING PROTEIN"/>
    <property type="match status" value="1"/>
</dbReference>
<feature type="compositionally biased region" description="Basic and acidic residues" evidence="1">
    <location>
        <begin position="668"/>
        <end position="685"/>
    </location>
</feature>
<protein>
    <submittedName>
        <fullName evidence="3">6550_t:CDS:1</fullName>
    </submittedName>
</protein>
<feature type="compositionally biased region" description="Basic residues" evidence="1">
    <location>
        <begin position="656"/>
        <end position="666"/>
    </location>
</feature>
<proteinExistence type="predicted"/>
<dbReference type="SUPFAM" id="SSF51197">
    <property type="entry name" value="Clavaminate synthase-like"/>
    <property type="match status" value="1"/>
</dbReference>
<dbReference type="SMART" id="SM00558">
    <property type="entry name" value="JmjC"/>
    <property type="match status" value="1"/>
</dbReference>
<comment type="caution">
    <text evidence="3">The sequence shown here is derived from an EMBL/GenBank/DDBJ whole genome shotgun (WGS) entry which is preliminary data.</text>
</comment>
<feature type="compositionally biased region" description="Basic residues" evidence="1">
    <location>
        <begin position="632"/>
        <end position="642"/>
    </location>
</feature>
<dbReference type="EMBL" id="CAJVQB010005326">
    <property type="protein sequence ID" value="CAG8658814.1"/>
    <property type="molecule type" value="Genomic_DNA"/>
</dbReference>
<feature type="compositionally biased region" description="Low complexity" evidence="1">
    <location>
        <begin position="728"/>
        <end position="742"/>
    </location>
</feature>
<evidence type="ECO:0000313" key="3">
    <source>
        <dbReference type="EMBL" id="CAG8658814.1"/>
    </source>
</evidence>
<dbReference type="InterPro" id="IPR050910">
    <property type="entry name" value="JMJD6_ArgDemeth/LysHydrox"/>
</dbReference>
<dbReference type="Pfam" id="PF02373">
    <property type="entry name" value="JmjC"/>
    <property type="match status" value="1"/>
</dbReference>
<dbReference type="Gene3D" id="2.60.120.650">
    <property type="entry name" value="Cupin"/>
    <property type="match status" value="1"/>
</dbReference>
<feature type="compositionally biased region" description="Polar residues" evidence="1">
    <location>
        <begin position="571"/>
        <end position="603"/>
    </location>
</feature>
<dbReference type="Proteomes" id="UP000789901">
    <property type="component" value="Unassembled WGS sequence"/>
</dbReference>
<feature type="region of interest" description="Disordered" evidence="1">
    <location>
        <begin position="549"/>
        <end position="754"/>
    </location>
</feature>
<dbReference type="PROSITE" id="PS51184">
    <property type="entry name" value="JMJC"/>
    <property type="match status" value="1"/>
</dbReference>
<evidence type="ECO:0000313" key="4">
    <source>
        <dbReference type="Proteomes" id="UP000789901"/>
    </source>
</evidence>
<feature type="compositionally biased region" description="Basic and acidic residues" evidence="1">
    <location>
        <begin position="607"/>
        <end position="618"/>
    </location>
</feature>
<organism evidence="3 4">
    <name type="scientific">Gigaspora margarita</name>
    <dbReference type="NCBI Taxonomy" id="4874"/>
    <lineage>
        <taxon>Eukaryota</taxon>
        <taxon>Fungi</taxon>
        <taxon>Fungi incertae sedis</taxon>
        <taxon>Mucoromycota</taxon>
        <taxon>Glomeromycotina</taxon>
        <taxon>Glomeromycetes</taxon>
        <taxon>Diversisporales</taxon>
        <taxon>Gigasporaceae</taxon>
        <taxon>Gigaspora</taxon>
    </lineage>
</organism>
<sequence length="801" mass="91736">EGPQQKDKNKVIRIYKQAYIIMEKTSSSTTGFVEVPRFDVTHATEAEIIDKVHKLCVKQGIPLVLENYHLKKEFDAELFTKEWIQRSCGDQEIAARDVNNILDEQMKLSDYLDYVEKVSKGTKSVQQMLYAKDVTCPTVWKDYIGSFLPSYFRYNGNNDLMSNLTPDLRAENLMIYIGVGGTNTPLHKDMCSSFGHNIMVYADPDSWSTWYMVARDDKEKMSALVQALGQDVDLENYYVPIDILEKADFPVYHTKQQVGDFVMVPSECCHEVINAGSCTIKISWNRITPYSAYLGVTGAVPNYQRVLRPETYQMKRLVFESLSKWTEAISANLRYSSADNSSPSLDFVTRIENAPGRDLRTEYKLLIVAYKYIIEQEWVSNDYWNDGVHFPLVSDPTSNRSISTDRLQARATPDNKSHMSCDFCHCDLWNRHVHCYDCVTEAGVNYDICLNCYANGRACSHLMQIRKGRKMKRLRDVYICAKNTFERKFEKDDDLTDLNDLTNDSEATLAYIRWKKADDGEYMGSRDLKSKLPAKVYMQPYWPQARRNYEECAKGRSEKPRKKRSRKPKATQINNSDRQSATTDVNVKSLQDSDLSNYESDSLPTKVHTEKKEFHQESANRASNDSGEKNTSTRKRKSHKVTNKSPEDYDAESFPIKKKPSRRANRSSKADSDTTKPGAKKKDLQECEPLQGDESVAVSTNNGKRSRNSKKYQPALNKRNRIADESESNNNNESVNRIVSNNDQDKLDNGSNDSNALTPIEHDFARSCRDLYFVDSVLSAYMRLEDLQTQQQHPSPAESGI</sequence>
<reference evidence="3 4" key="1">
    <citation type="submission" date="2021-06" db="EMBL/GenBank/DDBJ databases">
        <authorList>
            <person name="Kallberg Y."/>
            <person name="Tangrot J."/>
            <person name="Rosling A."/>
        </authorList>
    </citation>
    <scope>NUCLEOTIDE SEQUENCE [LARGE SCALE GENOMIC DNA]</scope>
    <source>
        <strain evidence="3 4">120-4 pot B 10/14</strain>
    </source>
</reference>
<name>A0ABN7UT26_GIGMA</name>
<feature type="compositionally biased region" description="Basic and acidic residues" evidence="1">
    <location>
        <begin position="549"/>
        <end position="558"/>
    </location>
</feature>
<evidence type="ECO:0000259" key="2">
    <source>
        <dbReference type="PROSITE" id="PS51184"/>
    </source>
</evidence>
<gene>
    <name evidence="3" type="ORF">GMARGA_LOCUS9769</name>
</gene>
<keyword evidence="4" id="KW-1185">Reference proteome</keyword>